<feature type="transmembrane region" description="Helical" evidence="9">
    <location>
        <begin position="177"/>
        <end position="202"/>
    </location>
</feature>
<evidence type="ECO:0000256" key="2">
    <source>
        <dbReference type="ARBA" id="ARBA00008017"/>
    </source>
</evidence>
<dbReference type="FunFam" id="2.30.30.60:FF:000002">
    <property type="entry name" value="Mechanosensitive ion channel family protein"/>
    <property type="match status" value="1"/>
</dbReference>
<keyword evidence="6 9" id="KW-1133">Transmembrane helix</keyword>
<dbReference type="GO" id="GO:0008381">
    <property type="term" value="F:mechanosensitive monoatomic ion channel activity"/>
    <property type="evidence" value="ECO:0007669"/>
    <property type="project" value="InterPro"/>
</dbReference>
<comment type="caution">
    <text evidence="12">The sequence shown here is derived from an EMBL/GenBank/DDBJ whole genome shotgun (WGS) entry which is preliminary data.</text>
</comment>
<evidence type="ECO:0000313" key="12">
    <source>
        <dbReference type="EMBL" id="KKN38603.1"/>
    </source>
</evidence>
<keyword evidence="5 9" id="KW-0812">Transmembrane</keyword>
<dbReference type="InterPro" id="IPR030192">
    <property type="entry name" value="YbdG"/>
</dbReference>
<dbReference type="Pfam" id="PF21082">
    <property type="entry name" value="MS_channel_3rd"/>
    <property type="match status" value="1"/>
</dbReference>
<keyword evidence="7" id="KW-0346">Stress response</keyword>
<gene>
    <name evidence="12" type="ORF">LCGC14_0751790</name>
</gene>
<evidence type="ECO:0000256" key="5">
    <source>
        <dbReference type="ARBA" id="ARBA00022692"/>
    </source>
</evidence>
<dbReference type="GO" id="GO:0005886">
    <property type="term" value="C:plasma membrane"/>
    <property type="evidence" value="ECO:0007669"/>
    <property type="project" value="UniProtKB-SubCell"/>
</dbReference>
<dbReference type="Gene3D" id="2.30.30.60">
    <property type="match status" value="1"/>
</dbReference>
<comment type="similarity">
    <text evidence="2">Belongs to the MscS (TC 1.A.23) family.</text>
</comment>
<dbReference type="InterPro" id="IPR049278">
    <property type="entry name" value="MS_channel_C"/>
</dbReference>
<dbReference type="InterPro" id="IPR006685">
    <property type="entry name" value="MscS_channel_2nd"/>
</dbReference>
<evidence type="ECO:0000256" key="3">
    <source>
        <dbReference type="ARBA" id="ARBA00022475"/>
    </source>
</evidence>
<keyword evidence="3" id="KW-1003">Cell membrane</keyword>
<evidence type="ECO:0000256" key="4">
    <source>
        <dbReference type="ARBA" id="ARBA00022519"/>
    </source>
</evidence>
<organism evidence="12">
    <name type="scientific">marine sediment metagenome</name>
    <dbReference type="NCBI Taxonomy" id="412755"/>
    <lineage>
        <taxon>unclassified sequences</taxon>
        <taxon>metagenomes</taxon>
        <taxon>ecological metagenomes</taxon>
    </lineage>
</organism>
<feature type="transmembrane region" description="Helical" evidence="9">
    <location>
        <begin position="111"/>
        <end position="132"/>
    </location>
</feature>
<dbReference type="GO" id="GO:0071470">
    <property type="term" value="P:cellular response to osmotic stress"/>
    <property type="evidence" value="ECO:0007669"/>
    <property type="project" value="InterPro"/>
</dbReference>
<feature type="transmembrane region" description="Helical" evidence="9">
    <location>
        <begin position="153"/>
        <end position="171"/>
    </location>
</feature>
<sequence>MGSLDTLRNEFKQFLLALLESYVPGLSNLLFDGFVLVWIIAFTVFLHIILHVFIRRSLLKLASKTVGKWPQALLEGRLFQRVSFVLQGIVVHFQASLWLDEPSFLLRVIQGAASQWILLFGMLALFSVLNTFERLLNARTNKIRFPFRGLIQTIKLILSILFGLLAISLLMGKSPVILFSGLGALSAILLLVFKDAILGLVAGIQLSANQMLSVGDWLEMPKYGADGDVIDIALTTVKVQNWDKTITTIPTYALISDSFKNWRGMSDAGGRRIKRSVLIETSSIGFLDETLYLYLKKSDFLGSYLDEKSEAIKLANEEKKIDMSVRLNGRRLTNIGTFRNYMVSYLKSHPYIRQDMTLIVRQMDSSSNGVPIEIYAFTNTTSWNLYEDIQSDIFDHIFAVLPEFGLRIHEAPTGHDVRGLVGMQQTTEKQQVAE</sequence>
<evidence type="ECO:0000256" key="8">
    <source>
        <dbReference type="ARBA" id="ARBA00023136"/>
    </source>
</evidence>
<dbReference type="PANTHER" id="PTHR30414:SF0">
    <property type="entry name" value="MINICONDUCTANCE MECHANOSENSITIVE CHANNEL YBDG"/>
    <property type="match status" value="1"/>
</dbReference>
<feature type="domain" description="Mechanosensitive ion channel MscS C-terminal" evidence="11">
    <location>
        <begin position="346"/>
        <end position="408"/>
    </location>
</feature>
<evidence type="ECO:0008006" key="13">
    <source>
        <dbReference type="Google" id="ProtNLM"/>
    </source>
</evidence>
<evidence type="ECO:0000256" key="1">
    <source>
        <dbReference type="ARBA" id="ARBA00004429"/>
    </source>
</evidence>
<feature type="transmembrane region" description="Helical" evidence="9">
    <location>
        <begin position="34"/>
        <end position="54"/>
    </location>
</feature>
<proteinExistence type="inferred from homology"/>
<protein>
    <recommendedName>
        <fullName evidence="13">Miniconductance mechanosensitive channel</fullName>
    </recommendedName>
</protein>
<evidence type="ECO:0000259" key="10">
    <source>
        <dbReference type="Pfam" id="PF00924"/>
    </source>
</evidence>
<evidence type="ECO:0000256" key="7">
    <source>
        <dbReference type="ARBA" id="ARBA00023016"/>
    </source>
</evidence>
<dbReference type="InterPro" id="IPR010920">
    <property type="entry name" value="LSM_dom_sf"/>
</dbReference>
<feature type="domain" description="Mechanosensitive ion channel MscS" evidence="10">
    <location>
        <begin position="196"/>
        <end position="263"/>
    </location>
</feature>
<reference evidence="12" key="1">
    <citation type="journal article" date="2015" name="Nature">
        <title>Complex archaea that bridge the gap between prokaryotes and eukaryotes.</title>
        <authorList>
            <person name="Spang A."/>
            <person name="Saw J.H."/>
            <person name="Jorgensen S.L."/>
            <person name="Zaremba-Niedzwiedzka K."/>
            <person name="Martijn J."/>
            <person name="Lind A.E."/>
            <person name="van Eijk R."/>
            <person name="Schleper C."/>
            <person name="Guy L."/>
            <person name="Ettema T.J."/>
        </authorList>
    </citation>
    <scope>NUCLEOTIDE SEQUENCE</scope>
</reference>
<keyword evidence="8 9" id="KW-0472">Membrane</keyword>
<evidence type="ECO:0000256" key="6">
    <source>
        <dbReference type="ARBA" id="ARBA00022989"/>
    </source>
</evidence>
<name>A0A0F9TAR2_9ZZZZ</name>
<dbReference type="InterPro" id="IPR023408">
    <property type="entry name" value="MscS_beta-dom_sf"/>
</dbReference>
<dbReference type="EMBL" id="LAZR01001817">
    <property type="protein sequence ID" value="KKN38603.1"/>
    <property type="molecule type" value="Genomic_DNA"/>
</dbReference>
<feature type="transmembrane region" description="Helical" evidence="9">
    <location>
        <begin position="78"/>
        <end position="99"/>
    </location>
</feature>
<dbReference type="Pfam" id="PF00924">
    <property type="entry name" value="MS_channel_2nd"/>
    <property type="match status" value="1"/>
</dbReference>
<dbReference type="SUPFAM" id="SSF50182">
    <property type="entry name" value="Sm-like ribonucleoproteins"/>
    <property type="match status" value="1"/>
</dbReference>
<comment type="subcellular location">
    <subcellularLocation>
        <location evidence="1">Cell inner membrane</location>
        <topology evidence="1">Multi-pass membrane protein</topology>
    </subcellularLocation>
</comment>
<dbReference type="AlphaFoldDB" id="A0A0F9TAR2"/>
<dbReference type="InterPro" id="IPR011066">
    <property type="entry name" value="MscS_channel_C_sf"/>
</dbReference>
<evidence type="ECO:0000256" key="9">
    <source>
        <dbReference type="SAM" id="Phobius"/>
    </source>
</evidence>
<accession>A0A0F9TAR2</accession>
<keyword evidence="4" id="KW-0997">Cell inner membrane</keyword>
<dbReference type="SUPFAM" id="SSF82689">
    <property type="entry name" value="Mechanosensitive channel protein MscS (YggB), C-terminal domain"/>
    <property type="match status" value="1"/>
</dbReference>
<dbReference type="PANTHER" id="PTHR30414">
    <property type="entry name" value="MINICONDUCTANCE MECHANOSENSITIVE CHANNEL YBDG"/>
    <property type="match status" value="1"/>
</dbReference>
<evidence type="ECO:0000259" key="11">
    <source>
        <dbReference type="Pfam" id="PF21082"/>
    </source>
</evidence>